<dbReference type="GO" id="GO:0003677">
    <property type="term" value="F:DNA binding"/>
    <property type="evidence" value="ECO:0007669"/>
    <property type="project" value="InterPro"/>
</dbReference>
<dbReference type="Gene3D" id="3.90.940.20">
    <property type="entry name" value="RPB5-like RNA polymerase subunit"/>
    <property type="match status" value="1"/>
</dbReference>
<evidence type="ECO:0000256" key="1">
    <source>
        <dbReference type="ARBA" id="ARBA00023163"/>
    </source>
</evidence>
<sequence>MVIKNTNSTIVSELYTSRIYILQILESRGFNVSDYTGTSINEINILNEHQQLDLLLKNDETNKKVYVKYYTEKKIRPVNVYDFVEELYNTENILSTDDDLIIVVKDKPNDSLIKALNSLYKTDGIYVNAFYTKSYLYNILKHDLVPPHRILSEDEKVKVKEKFNITNDKQFPEISRFDPVAIAIGIRPSQLCEITRSTPTAMTDLYYRLCY</sequence>
<dbReference type="InterPro" id="IPR014381">
    <property type="entry name" value="Arch_Rpo5/euc_Rpb5"/>
</dbReference>
<dbReference type="AlphaFoldDB" id="A0A6C0C2Q4"/>
<evidence type="ECO:0000259" key="2">
    <source>
        <dbReference type="Pfam" id="PF01191"/>
    </source>
</evidence>
<dbReference type="SUPFAM" id="SSF55287">
    <property type="entry name" value="RPB5-like RNA polymerase subunit"/>
    <property type="match status" value="1"/>
</dbReference>
<dbReference type="PIRSF" id="PIRSF000747">
    <property type="entry name" value="RPB5"/>
    <property type="match status" value="1"/>
</dbReference>
<dbReference type="PANTHER" id="PTHR10535">
    <property type="entry name" value="DNA-DIRECTED RNA POLYMERASES I, II, AND III SUBUNIT RPABC1"/>
    <property type="match status" value="1"/>
</dbReference>
<reference evidence="3" key="1">
    <citation type="journal article" date="2020" name="Nature">
        <title>Giant virus diversity and host interactions through global metagenomics.</title>
        <authorList>
            <person name="Schulz F."/>
            <person name="Roux S."/>
            <person name="Paez-Espino D."/>
            <person name="Jungbluth S."/>
            <person name="Walsh D.A."/>
            <person name="Denef V.J."/>
            <person name="McMahon K.D."/>
            <person name="Konstantinidis K.T."/>
            <person name="Eloe-Fadrosh E.A."/>
            <person name="Kyrpides N.C."/>
            <person name="Woyke T."/>
        </authorList>
    </citation>
    <scope>NUCLEOTIDE SEQUENCE</scope>
    <source>
        <strain evidence="3">GVMAG-M-3300020185-18</strain>
    </source>
</reference>
<dbReference type="GO" id="GO:0006362">
    <property type="term" value="P:transcription elongation by RNA polymerase I"/>
    <property type="evidence" value="ECO:0007669"/>
    <property type="project" value="TreeGrafter"/>
</dbReference>
<dbReference type="Pfam" id="PF01191">
    <property type="entry name" value="RNA_pol_Rpb5_C"/>
    <property type="match status" value="1"/>
</dbReference>
<dbReference type="GO" id="GO:0042797">
    <property type="term" value="P:tRNA transcription by RNA polymerase III"/>
    <property type="evidence" value="ECO:0007669"/>
    <property type="project" value="TreeGrafter"/>
</dbReference>
<proteinExistence type="predicted"/>
<dbReference type="InterPro" id="IPR000783">
    <property type="entry name" value="RNA_pol_subH/Rpb5_C"/>
</dbReference>
<dbReference type="InterPro" id="IPR035913">
    <property type="entry name" value="RPB5-like_sf"/>
</dbReference>
<protein>
    <recommendedName>
        <fullName evidence="2">RNA polymerase subunit H/Rpb5 C-terminal domain-containing protein</fullName>
    </recommendedName>
</protein>
<feature type="domain" description="RNA polymerase subunit H/Rpb5 C-terminal" evidence="2">
    <location>
        <begin position="137"/>
        <end position="210"/>
    </location>
</feature>
<dbReference type="GO" id="GO:0005736">
    <property type="term" value="C:RNA polymerase I complex"/>
    <property type="evidence" value="ECO:0007669"/>
    <property type="project" value="TreeGrafter"/>
</dbReference>
<name>A0A6C0C2Q4_9ZZZZ</name>
<dbReference type="GO" id="GO:0006366">
    <property type="term" value="P:transcription by RNA polymerase II"/>
    <property type="evidence" value="ECO:0007669"/>
    <property type="project" value="TreeGrafter"/>
</dbReference>
<dbReference type="EMBL" id="MN739327">
    <property type="protein sequence ID" value="QHS98887.1"/>
    <property type="molecule type" value="Genomic_DNA"/>
</dbReference>
<organism evidence="3">
    <name type="scientific">viral metagenome</name>
    <dbReference type="NCBI Taxonomy" id="1070528"/>
    <lineage>
        <taxon>unclassified sequences</taxon>
        <taxon>metagenomes</taxon>
        <taxon>organismal metagenomes</taxon>
    </lineage>
</organism>
<keyword evidence="1" id="KW-0804">Transcription</keyword>
<dbReference type="PANTHER" id="PTHR10535:SF0">
    <property type="entry name" value="DNA-DIRECTED RNA POLYMERASES I, II, AND III SUBUNIT RPABC1"/>
    <property type="match status" value="1"/>
</dbReference>
<evidence type="ECO:0000313" key="3">
    <source>
        <dbReference type="EMBL" id="QHS98887.1"/>
    </source>
</evidence>
<dbReference type="GO" id="GO:0005666">
    <property type="term" value="C:RNA polymerase III complex"/>
    <property type="evidence" value="ECO:0007669"/>
    <property type="project" value="TreeGrafter"/>
</dbReference>
<dbReference type="GO" id="GO:0005665">
    <property type="term" value="C:RNA polymerase II, core complex"/>
    <property type="evidence" value="ECO:0007669"/>
    <property type="project" value="TreeGrafter"/>
</dbReference>
<accession>A0A6C0C2Q4</accession>
<dbReference type="GO" id="GO:0003899">
    <property type="term" value="F:DNA-directed RNA polymerase activity"/>
    <property type="evidence" value="ECO:0007669"/>
    <property type="project" value="InterPro"/>
</dbReference>